<feature type="region of interest" description="Disordered" evidence="1">
    <location>
        <begin position="1"/>
        <end position="81"/>
    </location>
</feature>
<dbReference type="AlphaFoldDB" id="A0A699HEL3"/>
<dbReference type="CDD" id="cd00303">
    <property type="entry name" value="retropepsin_like"/>
    <property type="match status" value="1"/>
</dbReference>
<dbReference type="InterPro" id="IPR021109">
    <property type="entry name" value="Peptidase_aspartic_dom_sf"/>
</dbReference>
<dbReference type="PANTHER" id="PTHR33067">
    <property type="entry name" value="RNA-DIRECTED DNA POLYMERASE-RELATED"/>
    <property type="match status" value="1"/>
</dbReference>
<dbReference type="Gene3D" id="2.40.70.10">
    <property type="entry name" value="Acid Proteases"/>
    <property type="match status" value="1"/>
</dbReference>
<accession>A0A699HEL3</accession>
<proteinExistence type="predicted"/>
<sequence>MAAAVAVITTTTPTTASLPQPFPRHHIHLTPPTPPQLPSSSSSSCHRHHRSTNPNTPPPPPPRQHQHDHLTNPAATSLPTSRHAKITTATITLQPPSPPSTRLHHQREFRTLVPYLLGNLHRHVIHHLEDFVRKECACIYFNFSFAIKLAIVLNIFQQDPSPHGRILLLVSLLDSFHREGLQNFAMTSLCSNNIKESLFLKHGLILRTYSKKSLIMASTFGSKFKYFITMSILPQDKPLTNRPMNDPRDFAELIKAISLPQDVPSTSDRRLIELENQVQRLMEAHRAPKQPIQVNKITSSYQPQPVREIRTQQPEEPEQTLEDKFKDLHLNLSVLEVLAHALMYNAILYKYMESLKLGKNRSEFVQGKVSVKMDDLGIFTLPCRLGDSKPFDTLADLGWCVNIILLYLFKNLNIGLLEETDHVFRSADGTKSYLTRIVKDVEVHIGRLKLLNDFYITDMKKDLETPLLVSRGFLATANVVIDYVYVWSLSPFLEHWFLALGWLLEKIHMTWTHLEKKQTRLQIYTKYLEEPRMQSIETASQYKATAAHTNVHVDLKEEVNELRRQVEILTQRLAQLEPSHKEEDFESDDAFQNPFHRHVHQREPVMRNDRRWEASIKVKILDFSKTLKAEEFIDWLKTVERVFEFKDAPKNRKALAVEKQQTRPGNHTWGSQNKFDRLKQAEHGAKGQEIDVDYRKERGNQLLIENEKRESDDYEDEEEYVIEPSYDEYDKNNEDKFVYGDTDQILVIRKSLLLPMRSLVISFEKTSFTQLILSKIRFNKDNVKVTLVPIKVVGLAKPTKKVLPFVKPLIEKYVDVMPKELPSGLPPMRDI</sequence>
<dbReference type="EMBL" id="BKCJ010144400">
    <property type="protein sequence ID" value="GEX99744.1"/>
    <property type="molecule type" value="Genomic_DNA"/>
</dbReference>
<organism evidence="2">
    <name type="scientific">Tanacetum cinerariifolium</name>
    <name type="common">Dalmatian daisy</name>
    <name type="synonym">Chrysanthemum cinerariifolium</name>
    <dbReference type="NCBI Taxonomy" id="118510"/>
    <lineage>
        <taxon>Eukaryota</taxon>
        <taxon>Viridiplantae</taxon>
        <taxon>Streptophyta</taxon>
        <taxon>Embryophyta</taxon>
        <taxon>Tracheophyta</taxon>
        <taxon>Spermatophyta</taxon>
        <taxon>Magnoliopsida</taxon>
        <taxon>eudicotyledons</taxon>
        <taxon>Gunneridae</taxon>
        <taxon>Pentapetalae</taxon>
        <taxon>asterids</taxon>
        <taxon>campanulids</taxon>
        <taxon>Asterales</taxon>
        <taxon>Asteraceae</taxon>
        <taxon>Asteroideae</taxon>
        <taxon>Anthemideae</taxon>
        <taxon>Anthemidinae</taxon>
        <taxon>Tanacetum</taxon>
    </lineage>
</organism>
<reference evidence="2" key="1">
    <citation type="journal article" date="2019" name="Sci. Rep.">
        <title>Draft genome of Tanacetum cinerariifolium, the natural source of mosquito coil.</title>
        <authorList>
            <person name="Yamashiro T."/>
            <person name="Shiraishi A."/>
            <person name="Satake H."/>
            <person name="Nakayama K."/>
        </authorList>
    </citation>
    <scope>NUCLEOTIDE SEQUENCE</scope>
</reference>
<evidence type="ECO:0000256" key="1">
    <source>
        <dbReference type="SAM" id="MobiDB-lite"/>
    </source>
</evidence>
<comment type="caution">
    <text evidence="2">The sequence shown here is derived from an EMBL/GenBank/DDBJ whole genome shotgun (WGS) entry which is preliminary data.</text>
</comment>
<name>A0A699HEL3_TANCI</name>
<protein>
    <submittedName>
        <fullName evidence="2">Uncharacterized protein</fullName>
    </submittedName>
</protein>
<gene>
    <name evidence="2" type="ORF">Tci_371719</name>
</gene>
<evidence type="ECO:0000313" key="2">
    <source>
        <dbReference type="EMBL" id="GEX99744.1"/>
    </source>
</evidence>
<feature type="compositionally biased region" description="Low complexity" evidence="1">
    <location>
        <begin position="1"/>
        <end position="16"/>
    </location>
</feature>
<dbReference type="PANTHER" id="PTHR33067:SF9">
    <property type="entry name" value="RNA-DIRECTED DNA POLYMERASE"/>
    <property type="match status" value="1"/>
</dbReference>